<evidence type="ECO:0000256" key="1">
    <source>
        <dbReference type="SAM" id="Phobius"/>
    </source>
</evidence>
<dbReference type="Proteomes" id="UP001180020">
    <property type="component" value="Unassembled WGS sequence"/>
</dbReference>
<feature type="transmembrane region" description="Helical" evidence="1">
    <location>
        <begin position="78"/>
        <end position="109"/>
    </location>
</feature>
<evidence type="ECO:0000313" key="2">
    <source>
        <dbReference type="EMBL" id="KAK1314493.1"/>
    </source>
</evidence>
<organism evidence="2 3">
    <name type="scientific">Acorus calamus</name>
    <name type="common">Sweet flag</name>
    <dbReference type="NCBI Taxonomy" id="4465"/>
    <lineage>
        <taxon>Eukaryota</taxon>
        <taxon>Viridiplantae</taxon>
        <taxon>Streptophyta</taxon>
        <taxon>Embryophyta</taxon>
        <taxon>Tracheophyta</taxon>
        <taxon>Spermatophyta</taxon>
        <taxon>Magnoliopsida</taxon>
        <taxon>Liliopsida</taxon>
        <taxon>Acoraceae</taxon>
        <taxon>Acorus</taxon>
    </lineage>
</organism>
<reference evidence="2" key="2">
    <citation type="submission" date="2023-06" db="EMBL/GenBank/DDBJ databases">
        <authorList>
            <person name="Ma L."/>
            <person name="Liu K.-W."/>
            <person name="Li Z."/>
            <person name="Hsiao Y.-Y."/>
            <person name="Qi Y."/>
            <person name="Fu T."/>
            <person name="Tang G."/>
            <person name="Zhang D."/>
            <person name="Sun W.-H."/>
            <person name="Liu D.-K."/>
            <person name="Li Y."/>
            <person name="Chen G.-Z."/>
            <person name="Liu X.-D."/>
            <person name="Liao X.-Y."/>
            <person name="Jiang Y.-T."/>
            <person name="Yu X."/>
            <person name="Hao Y."/>
            <person name="Huang J."/>
            <person name="Zhao X.-W."/>
            <person name="Ke S."/>
            <person name="Chen Y.-Y."/>
            <person name="Wu W.-L."/>
            <person name="Hsu J.-L."/>
            <person name="Lin Y.-F."/>
            <person name="Huang M.-D."/>
            <person name="Li C.-Y."/>
            <person name="Huang L."/>
            <person name="Wang Z.-W."/>
            <person name="Zhao X."/>
            <person name="Zhong W.-Y."/>
            <person name="Peng D.-H."/>
            <person name="Ahmad S."/>
            <person name="Lan S."/>
            <person name="Zhang J.-S."/>
            <person name="Tsai W.-C."/>
            <person name="Van De Peer Y."/>
            <person name="Liu Z.-J."/>
        </authorList>
    </citation>
    <scope>NUCLEOTIDE SEQUENCE</scope>
    <source>
        <strain evidence="2">CP</strain>
        <tissue evidence="2">Leaves</tissue>
    </source>
</reference>
<keyword evidence="1" id="KW-1133">Transmembrane helix</keyword>
<keyword evidence="1" id="KW-0812">Transmembrane</keyword>
<keyword evidence="3" id="KW-1185">Reference proteome</keyword>
<accession>A0AAV9ENW8</accession>
<protein>
    <submittedName>
        <fullName evidence="2">Membrane protein</fullName>
    </submittedName>
</protein>
<comment type="caution">
    <text evidence="2">The sequence shown here is derived from an EMBL/GenBank/DDBJ whole genome shotgun (WGS) entry which is preliminary data.</text>
</comment>
<feature type="transmembrane region" description="Helical" evidence="1">
    <location>
        <begin position="35"/>
        <end position="57"/>
    </location>
</feature>
<dbReference type="PANTHER" id="PTHR31133">
    <property type="entry name" value="MEMBRANE PROTEIN"/>
    <property type="match status" value="1"/>
</dbReference>
<keyword evidence="1" id="KW-0472">Membrane</keyword>
<feature type="transmembrane region" description="Helical" evidence="1">
    <location>
        <begin position="227"/>
        <end position="246"/>
    </location>
</feature>
<evidence type="ECO:0000313" key="3">
    <source>
        <dbReference type="Proteomes" id="UP001180020"/>
    </source>
</evidence>
<feature type="transmembrane region" description="Helical" evidence="1">
    <location>
        <begin position="7"/>
        <end position="29"/>
    </location>
</feature>
<sequence>MEPPEGFWATIWSFLCFLPFFIGLLLLGIVKGAFVFPFVCLIITVGNATVIIGLWPVHIVWTNYCIARAKQLGPVLKVAMCIGISGILILWPLVGILGSIVAGLGYGFLAPLVATFDAVGEGKDNKFIHCIWDGTWSTIKGSFTVVRDFTDTCFHSYFSVMDDLRLQEPPTGKKCEIRLLHLPGAFIVGLLGVMGDMPVITMVALYKSPYMLFKGWHRLFHDLIGREGPFLETACVPFAGLAILLWPSAVTGAVLASIISSFFLGSYAAIVAYQENSISMGLSYIIASMSIYDEYSNDVLDMPEGSCFPRPPYRKNVSLRATSFSRHTSFNHDKRDGKAPLSRNMSLKNAITELKPIKLFEQLFVECKHYGESLIAEGMITITDVNECKSGKGGGGVISTGLPAYCILQTVLRSVSANSEGLLLIDNTEITTMNRPRDVVFDWFFDPIMIIKEQIKVENFSEAEENYLCKLVLLIGDSKRLQSLNAGMNFENERRRAEIDAFARRLQGITKFMSRYPTYRRRFECMFDSLSADLAEKFNGSHSVNGSKLIGRSRSGLRRLFSQKSFGMRTSKHGGDREIQSDEVNAVESV</sequence>
<gene>
    <name evidence="2" type="ORF">QJS10_CPA06g01316</name>
</gene>
<reference evidence="2" key="1">
    <citation type="journal article" date="2023" name="Nat. Commun.">
        <title>Diploid and tetraploid genomes of Acorus and the evolution of monocots.</title>
        <authorList>
            <person name="Ma L."/>
            <person name="Liu K.W."/>
            <person name="Li Z."/>
            <person name="Hsiao Y.Y."/>
            <person name="Qi Y."/>
            <person name="Fu T."/>
            <person name="Tang G.D."/>
            <person name="Zhang D."/>
            <person name="Sun W.H."/>
            <person name="Liu D.K."/>
            <person name="Li Y."/>
            <person name="Chen G.Z."/>
            <person name="Liu X.D."/>
            <person name="Liao X.Y."/>
            <person name="Jiang Y.T."/>
            <person name="Yu X."/>
            <person name="Hao Y."/>
            <person name="Huang J."/>
            <person name="Zhao X.W."/>
            <person name="Ke S."/>
            <person name="Chen Y.Y."/>
            <person name="Wu W.L."/>
            <person name="Hsu J.L."/>
            <person name="Lin Y.F."/>
            <person name="Huang M.D."/>
            <person name="Li C.Y."/>
            <person name="Huang L."/>
            <person name="Wang Z.W."/>
            <person name="Zhao X."/>
            <person name="Zhong W.Y."/>
            <person name="Peng D.H."/>
            <person name="Ahmad S."/>
            <person name="Lan S."/>
            <person name="Zhang J.S."/>
            <person name="Tsai W.C."/>
            <person name="Van de Peer Y."/>
            <person name="Liu Z.J."/>
        </authorList>
    </citation>
    <scope>NUCLEOTIDE SEQUENCE</scope>
    <source>
        <strain evidence="2">CP</strain>
    </source>
</reference>
<proteinExistence type="predicted"/>
<dbReference type="InterPro" id="IPR040229">
    <property type="entry name" value="At3g27390-like"/>
</dbReference>
<dbReference type="EMBL" id="JAUJYO010000006">
    <property type="protein sequence ID" value="KAK1314493.1"/>
    <property type="molecule type" value="Genomic_DNA"/>
</dbReference>
<feature type="transmembrane region" description="Helical" evidence="1">
    <location>
        <begin position="186"/>
        <end position="206"/>
    </location>
</feature>
<feature type="transmembrane region" description="Helical" evidence="1">
    <location>
        <begin position="252"/>
        <end position="273"/>
    </location>
</feature>
<dbReference type="PANTHER" id="PTHR31133:SF3">
    <property type="entry name" value="TRANSMEMBRANE PROTEIN"/>
    <property type="match status" value="1"/>
</dbReference>
<dbReference type="AlphaFoldDB" id="A0AAV9ENW8"/>
<name>A0AAV9ENW8_ACOCL</name>